<evidence type="ECO:0000313" key="3">
    <source>
        <dbReference type="EnsemblPlants" id="KQL00852"/>
    </source>
</evidence>
<organism evidence="3 4">
    <name type="scientific">Setaria italica</name>
    <name type="common">Foxtail millet</name>
    <name type="synonym">Panicum italicum</name>
    <dbReference type="NCBI Taxonomy" id="4555"/>
    <lineage>
        <taxon>Eukaryota</taxon>
        <taxon>Viridiplantae</taxon>
        <taxon>Streptophyta</taxon>
        <taxon>Embryophyta</taxon>
        <taxon>Tracheophyta</taxon>
        <taxon>Spermatophyta</taxon>
        <taxon>Magnoliopsida</taxon>
        <taxon>Liliopsida</taxon>
        <taxon>Poales</taxon>
        <taxon>Poaceae</taxon>
        <taxon>PACMAD clade</taxon>
        <taxon>Panicoideae</taxon>
        <taxon>Panicodae</taxon>
        <taxon>Paniceae</taxon>
        <taxon>Cenchrinae</taxon>
        <taxon>Setaria</taxon>
    </lineage>
</organism>
<dbReference type="AlphaFoldDB" id="K3YLF4"/>
<dbReference type="Proteomes" id="UP000004995">
    <property type="component" value="Unassembled WGS sequence"/>
</dbReference>
<reference evidence="4" key="1">
    <citation type="journal article" date="2012" name="Nat. Biotechnol.">
        <title>Reference genome sequence of the model plant Setaria.</title>
        <authorList>
            <person name="Bennetzen J.L."/>
            <person name="Schmutz J."/>
            <person name="Wang H."/>
            <person name="Percifield R."/>
            <person name="Hawkins J."/>
            <person name="Pontaroli A.C."/>
            <person name="Estep M."/>
            <person name="Feng L."/>
            <person name="Vaughn J.N."/>
            <person name="Grimwood J."/>
            <person name="Jenkins J."/>
            <person name="Barry K."/>
            <person name="Lindquist E."/>
            <person name="Hellsten U."/>
            <person name="Deshpande S."/>
            <person name="Wang X."/>
            <person name="Wu X."/>
            <person name="Mitros T."/>
            <person name="Triplett J."/>
            <person name="Yang X."/>
            <person name="Ye C.Y."/>
            <person name="Mauro-Herrera M."/>
            <person name="Wang L."/>
            <person name="Li P."/>
            <person name="Sharma M."/>
            <person name="Sharma R."/>
            <person name="Ronald P.C."/>
            <person name="Panaud O."/>
            <person name="Kellogg E.A."/>
            <person name="Brutnell T.P."/>
            <person name="Doust A.N."/>
            <person name="Tuskan G.A."/>
            <person name="Rokhsar D."/>
            <person name="Devos K.M."/>
        </authorList>
    </citation>
    <scope>NUCLEOTIDE SEQUENCE [LARGE SCALE GENOMIC DNA]</scope>
    <source>
        <strain evidence="4">cv. Yugu1</strain>
    </source>
</reference>
<feature type="signal peptide" evidence="2">
    <location>
        <begin position="1"/>
        <end position="26"/>
    </location>
</feature>
<evidence type="ECO:0008006" key="5">
    <source>
        <dbReference type="Google" id="ProtNLM"/>
    </source>
</evidence>
<proteinExistence type="predicted"/>
<name>K3YLF4_SETIT</name>
<evidence type="ECO:0000256" key="2">
    <source>
        <dbReference type="SAM" id="SignalP"/>
    </source>
</evidence>
<keyword evidence="4" id="KW-1185">Reference proteome</keyword>
<feature type="chain" id="PRO_5010126949" description="Pectinesterase inhibitor domain-containing protein" evidence="2">
    <location>
        <begin position="27"/>
        <end position="229"/>
    </location>
</feature>
<dbReference type="PANTHER" id="PTHR34838:SF9">
    <property type="entry name" value="PECTINESTERASE INHIBITOR DOMAIN-CONTAINING PROTEIN"/>
    <property type="match status" value="1"/>
</dbReference>
<dbReference type="EnsemblPlants" id="KQL00852">
    <property type="protein sequence ID" value="KQL00852"/>
    <property type="gene ID" value="SETIT_015078mg"/>
</dbReference>
<dbReference type="InterPro" id="IPR035513">
    <property type="entry name" value="Invertase/methylesterase_inhib"/>
</dbReference>
<evidence type="ECO:0000256" key="1">
    <source>
        <dbReference type="SAM" id="MobiDB-lite"/>
    </source>
</evidence>
<dbReference type="FunCoup" id="K3YLF4">
    <property type="interactions" value="301"/>
</dbReference>
<dbReference type="PANTHER" id="PTHR34838">
    <property type="entry name" value="OS08G0142100 PROTEIN-RELATED"/>
    <property type="match status" value="1"/>
</dbReference>
<reference evidence="3" key="2">
    <citation type="submission" date="2018-08" db="UniProtKB">
        <authorList>
            <consortium name="EnsemblPlants"/>
        </authorList>
    </citation>
    <scope>IDENTIFICATION</scope>
    <source>
        <strain evidence="3">Yugu1</strain>
    </source>
</reference>
<feature type="region of interest" description="Disordered" evidence="1">
    <location>
        <begin position="175"/>
        <end position="229"/>
    </location>
</feature>
<dbReference type="SUPFAM" id="SSF101148">
    <property type="entry name" value="Plant invertase/pectin methylesterase inhibitor"/>
    <property type="match status" value="1"/>
</dbReference>
<dbReference type="Gene3D" id="1.20.140.40">
    <property type="entry name" value="Invertase/pectin methylesterase inhibitor family protein"/>
    <property type="match status" value="1"/>
</dbReference>
<feature type="compositionally biased region" description="Low complexity" evidence="1">
    <location>
        <begin position="181"/>
        <end position="191"/>
    </location>
</feature>
<dbReference type="eggNOG" id="ENOG502R66Z">
    <property type="taxonomic scope" value="Eukaryota"/>
</dbReference>
<protein>
    <recommendedName>
        <fullName evidence="5">Pectinesterase inhibitor domain-containing protein</fullName>
    </recommendedName>
</protein>
<dbReference type="HOGENOM" id="CLU_092954_2_1_1"/>
<dbReference type="Gramene" id="KQL00852">
    <property type="protein sequence ID" value="KQL00852"/>
    <property type="gene ID" value="SETIT_015078mg"/>
</dbReference>
<keyword evidence="2" id="KW-0732">Signal</keyword>
<dbReference type="EMBL" id="AGNK02003575">
    <property type="status" value="NOT_ANNOTATED_CDS"/>
    <property type="molecule type" value="Genomic_DNA"/>
</dbReference>
<sequence length="229" mass="22848">MKKAVVLVLAASLAAASLSGIGDACAGVPSMPIDTACRAASTGPAMYSLCMSILQSLPPSGGDLVTYAVGAAGAAALSCDTATRAGEGMLGDGSLPGELRDACSGCVADYGNARQAISGVADQLGRCEFAYLRQGYMDALAAVEDCTAKLGLAGGTSTPLYGMVGQDWQAACAPDGGGNLRASPQAAQSRSSRAEAWQPVRRQRRALDGPSWKGGRGEVSTSGGGSGVH</sequence>
<dbReference type="OMA" id="RCEFAYL"/>
<evidence type="ECO:0000313" key="4">
    <source>
        <dbReference type="Proteomes" id="UP000004995"/>
    </source>
</evidence>
<dbReference type="InParanoid" id="K3YLF4"/>
<accession>K3YLF4</accession>